<keyword evidence="2" id="KW-1185">Reference proteome</keyword>
<dbReference type="KEGG" id="dic:Dpoa569_0002065"/>
<dbReference type="RefSeq" id="WP_042870345.1">
    <property type="nucleotide sequence ID" value="NZ_CM001975.1"/>
</dbReference>
<name>A0A5B8HMZ6_9GAMM</name>
<dbReference type="InterPro" id="IPR029068">
    <property type="entry name" value="Glyas_Bleomycin-R_OHBP_Dase"/>
</dbReference>
<dbReference type="Pfam" id="PF06185">
    <property type="entry name" value="YecM"/>
    <property type="match status" value="1"/>
</dbReference>
<dbReference type="InterPro" id="IPR010393">
    <property type="entry name" value="DUF991_YecM-like"/>
</dbReference>
<dbReference type="SUPFAM" id="SSF54593">
    <property type="entry name" value="Glyoxalase/Bleomycin resistance protein/Dihydroxybiphenyl dioxygenase"/>
    <property type="match status" value="1"/>
</dbReference>
<dbReference type="Proteomes" id="UP000320591">
    <property type="component" value="Chromosome"/>
</dbReference>
<proteinExistence type="predicted"/>
<reference evidence="1 2" key="1">
    <citation type="journal article" date="2019" name="Environ. Microbiol.">
        <title>The phytopathogenic nature of Dickeya aquatica 174/2 and the dynamic early evolution of Dickeya pathogenicity.</title>
        <authorList>
            <person name="Duprey A."/>
            <person name="Taib N."/>
            <person name="Leonard S."/>
            <person name="Garin T."/>
            <person name="Flandrois J.P."/>
            <person name="Nasser W."/>
            <person name="Brochier-Armanet C."/>
            <person name="Reverchon S."/>
        </authorList>
    </citation>
    <scope>NUCLEOTIDE SEQUENCE [LARGE SCALE GENOMIC DNA]</scope>
    <source>
        <strain evidence="1 2">NCPPB 569</strain>
    </source>
</reference>
<dbReference type="STRING" id="568768.GCA_000406125_01786"/>
<evidence type="ECO:0000313" key="2">
    <source>
        <dbReference type="Proteomes" id="UP000320591"/>
    </source>
</evidence>
<gene>
    <name evidence="1" type="ORF">Dpoa569_0002065</name>
</gene>
<dbReference type="AlphaFoldDB" id="A0A5B8HMZ6"/>
<dbReference type="EMBL" id="CP042220">
    <property type="protein sequence ID" value="QDX30199.1"/>
    <property type="molecule type" value="Genomic_DNA"/>
</dbReference>
<organism evidence="1 2">
    <name type="scientific">Dickeya poaceiphila</name>
    <dbReference type="NCBI Taxonomy" id="568768"/>
    <lineage>
        <taxon>Bacteria</taxon>
        <taxon>Pseudomonadati</taxon>
        <taxon>Pseudomonadota</taxon>
        <taxon>Gammaproteobacteria</taxon>
        <taxon>Enterobacterales</taxon>
        <taxon>Pectobacteriaceae</taxon>
        <taxon>Dickeya</taxon>
    </lineage>
</organism>
<protein>
    <submittedName>
        <fullName evidence="1">VOC family protein</fullName>
    </submittedName>
</protein>
<evidence type="ECO:0000313" key="1">
    <source>
        <dbReference type="EMBL" id="QDX30199.1"/>
    </source>
</evidence>
<dbReference type="PANTHER" id="PTHR37519">
    <property type="match status" value="1"/>
</dbReference>
<dbReference type="NCBIfam" id="NF008681">
    <property type="entry name" value="PRK11700.1-4"/>
    <property type="match status" value="1"/>
</dbReference>
<sequence length="188" mass="20905">MTTPLSATLPPSLIDDLSRFVTELQQLGLQLELNLAVFDADHISLRCHQNSTAEQWRTALLACGSLLSENLINGRIICLFTLHQPLTVGPWQIDCVELPWPGNRHYPHEGWEHVELLLPGDPTTLHSRALACLSDAALTTPGIKLKFSHPQGEHERLPNPTLAVTNGRVTLKFHPHRIQDIIASEQST</sequence>
<accession>A0A5B8HMZ6</accession>
<dbReference type="OrthoDB" id="5689462at2"/>
<dbReference type="Gene3D" id="3.10.180.10">
    <property type="entry name" value="2,3-Dihydroxybiphenyl 1,2-Dioxygenase, domain 1"/>
    <property type="match status" value="1"/>
</dbReference>
<dbReference type="GO" id="GO:0005829">
    <property type="term" value="C:cytosol"/>
    <property type="evidence" value="ECO:0007669"/>
    <property type="project" value="TreeGrafter"/>
</dbReference>
<dbReference type="PANTHER" id="PTHR37519:SF1">
    <property type="entry name" value="DIHYDROXYBIPHENYL DIOXYGENASE DOMAIN-CONTAINING PROTEIN"/>
    <property type="match status" value="1"/>
</dbReference>